<evidence type="ECO:0000256" key="2">
    <source>
        <dbReference type="SAM" id="Phobius"/>
    </source>
</evidence>
<feature type="transmembrane region" description="Helical" evidence="2">
    <location>
        <begin position="46"/>
        <end position="67"/>
    </location>
</feature>
<comment type="caution">
    <text evidence="4">The sequence shown here is derived from an EMBL/GenBank/DDBJ whole genome shotgun (WGS) entry which is preliminary data.</text>
</comment>
<dbReference type="Gene3D" id="1.10.287.70">
    <property type="match status" value="1"/>
</dbReference>
<proteinExistence type="predicted"/>
<keyword evidence="2" id="KW-0472">Membrane</keyword>
<dbReference type="Gene3D" id="3.40.50.720">
    <property type="entry name" value="NAD(P)-binding Rossmann-like Domain"/>
    <property type="match status" value="2"/>
</dbReference>
<name>A0ABU9D7N2_9PROT</name>
<dbReference type="InterPro" id="IPR036721">
    <property type="entry name" value="RCK_C_sf"/>
</dbReference>
<keyword evidence="5" id="KW-1185">Reference proteome</keyword>
<dbReference type="PANTHER" id="PTHR43833:SF11">
    <property type="entry name" value="VOLTAGE-GATED POTASSIUM CHANNEL KCH"/>
    <property type="match status" value="1"/>
</dbReference>
<dbReference type="RefSeq" id="WP_341370586.1">
    <property type="nucleotide sequence ID" value="NZ_JBBPCO010000006.1"/>
</dbReference>
<dbReference type="Pfam" id="PF02254">
    <property type="entry name" value="TrkA_N"/>
    <property type="match status" value="2"/>
</dbReference>
<dbReference type="InterPro" id="IPR050721">
    <property type="entry name" value="Trk_Ktr_HKT_K-transport"/>
</dbReference>
<dbReference type="InterPro" id="IPR013099">
    <property type="entry name" value="K_chnl_dom"/>
</dbReference>
<evidence type="ECO:0000313" key="5">
    <source>
        <dbReference type="Proteomes" id="UP001446205"/>
    </source>
</evidence>
<dbReference type="PANTHER" id="PTHR43833">
    <property type="entry name" value="POTASSIUM CHANNEL PROTEIN 2-RELATED-RELATED"/>
    <property type="match status" value="1"/>
</dbReference>
<dbReference type="EMBL" id="JBBPCO010000006">
    <property type="protein sequence ID" value="MEK8089529.1"/>
    <property type="molecule type" value="Genomic_DNA"/>
</dbReference>
<feature type="domain" description="RCK N-terminal" evidence="3">
    <location>
        <begin position="122"/>
        <end position="244"/>
    </location>
</feature>
<feature type="transmembrane region" description="Helical" evidence="2">
    <location>
        <begin position="12"/>
        <end position="34"/>
    </location>
</feature>
<keyword evidence="2" id="KW-0812">Transmembrane</keyword>
<dbReference type="SUPFAM" id="SSF81324">
    <property type="entry name" value="Voltage-gated potassium channels"/>
    <property type="match status" value="1"/>
</dbReference>
<accession>A0ABU9D7N2</accession>
<comment type="subcellular location">
    <subcellularLocation>
        <location evidence="1">Cell membrane</location>
        <topology evidence="1">Multi-pass membrane protein</topology>
    </subcellularLocation>
</comment>
<dbReference type="InterPro" id="IPR036291">
    <property type="entry name" value="NAD(P)-bd_dom_sf"/>
</dbReference>
<feature type="transmembrane region" description="Helical" evidence="2">
    <location>
        <begin position="79"/>
        <end position="99"/>
    </location>
</feature>
<evidence type="ECO:0000313" key="4">
    <source>
        <dbReference type="EMBL" id="MEK8089529.1"/>
    </source>
</evidence>
<evidence type="ECO:0000259" key="3">
    <source>
        <dbReference type="PROSITE" id="PS51201"/>
    </source>
</evidence>
<dbReference type="InterPro" id="IPR003148">
    <property type="entry name" value="RCK_N"/>
</dbReference>
<sequence length="565" mass="62218">MNAIFLLLRRMRWPLAILIGTYAIAILGFVLIPGQDAEGRPWHMDFMHAFYFVSYMASTIGFGEIPYPFTGAQRLWTSLTIYLTVIGWLYSIGALLTLMQDAALRRVLRRNAFERQVRALREPFYLVCGYGDTGSFLVQELAGHGLRAVVVDIDAERIDALSMADLGLRVPGLCADAADPSTLQIAGLTHPHCTGVIALTNQDAVNLKVAITSKLLSPGLRVICRAESQTAAANMASFGTDDIINPFESFADRLSMALHSPGRYTLFEWLTSPLGTPLQEPLAAPRGLWILCSYGRFGKAVQRFLNFEGIESVIVDHAPAAMEAPPDTITGRGTETVTLREARIDEAVAIVAGTDDDTDNLSIVMTARLMNPGLFIVARQRQRQNDALFQAADVDLIMQAGSIIARKVMALLTNPLLSAFLREVRHQDDDWANVLISRIAGVTGDAIPDTWVMTVDARETPALWKALQAGQAVPLGALYADPRDRRQLMPCFALMIARQDQEIFLPGEDHRLAAGDRLLFCGVLESADHLSWTARNENVLNYVLTGEERPSGTLWRWLAGSVPDR</sequence>
<organism evidence="4 5">
    <name type="scientific">Thermithiobacillus plumbiphilus</name>
    <dbReference type="NCBI Taxonomy" id="1729899"/>
    <lineage>
        <taxon>Bacteria</taxon>
        <taxon>Pseudomonadati</taxon>
        <taxon>Pseudomonadota</taxon>
        <taxon>Acidithiobacillia</taxon>
        <taxon>Acidithiobacillales</taxon>
        <taxon>Thermithiobacillaceae</taxon>
        <taxon>Thermithiobacillus</taxon>
    </lineage>
</organism>
<dbReference type="Pfam" id="PF07885">
    <property type="entry name" value="Ion_trans_2"/>
    <property type="match status" value="1"/>
</dbReference>
<gene>
    <name evidence="4" type="ORF">WOB96_07095</name>
</gene>
<dbReference type="SUPFAM" id="SSF116726">
    <property type="entry name" value="TrkA C-terminal domain-like"/>
    <property type="match status" value="1"/>
</dbReference>
<keyword evidence="2" id="KW-1133">Transmembrane helix</keyword>
<reference evidence="4 5" key="1">
    <citation type="submission" date="2024-04" db="EMBL/GenBank/DDBJ databases">
        <authorList>
            <person name="Abashina T."/>
            <person name="Shaikin A."/>
        </authorList>
    </citation>
    <scope>NUCLEOTIDE SEQUENCE [LARGE SCALE GENOMIC DNA]</scope>
    <source>
        <strain evidence="4 5">AAFK</strain>
    </source>
</reference>
<dbReference type="PROSITE" id="PS51201">
    <property type="entry name" value="RCK_N"/>
    <property type="match status" value="1"/>
</dbReference>
<dbReference type="SUPFAM" id="SSF51735">
    <property type="entry name" value="NAD(P)-binding Rossmann-fold domains"/>
    <property type="match status" value="2"/>
</dbReference>
<dbReference type="Proteomes" id="UP001446205">
    <property type="component" value="Unassembled WGS sequence"/>
</dbReference>
<evidence type="ECO:0000256" key="1">
    <source>
        <dbReference type="ARBA" id="ARBA00004651"/>
    </source>
</evidence>
<protein>
    <submittedName>
        <fullName evidence="4">NAD-binding protein</fullName>
    </submittedName>
</protein>